<feature type="transmembrane region" description="Helical" evidence="1">
    <location>
        <begin position="124"/>
        <end position="144"/>
    </location>
</feature>
<feature type="transmembrane region" description="Helical" evidence="1">
    <location>
        <begin position="71"/>
        <end position="91"/>
    </location>
</feature>
<keyword evidence="1" id="KW-1133">Transmembrane helix</keyword>
<evidence type="ECO:0000256" key="1">
    <source>
        <dbReference type="SAM" id="Phobius"/>
    </source>
</evidence>
<proteinExistence type="predicted"/>
<dbReference type="AlphaFoldDB" id="A0A2Z4AG80"/>
<accession>A0A2Z4AG80</accession>
<gene>
    <name evidence="2" type="ORF">DF168_00079</name>
</gene>
<organism evidence="2 3">
    <name type="scientific">Candidatus Moanibacter tarae</name>
    <dbReference type="NCBI Taxonomy" id="2200854"/>
    <lineage>
        <taxon>Bacteria</taxon>
        <taxon>Pseudomonadati</taxon>
        <taxon>Verrucomicrobiota</taxon>
        <taxon>Opitutia</taxon>
        <taxon>Puniceicoccales</taxon>
        <taxon>Puniceicoccales incertae sedis</taxon>
        <taxon>Candidatus Moanibacter</taxon>
    </lineage>
</organism>
<keyword evidence="1" id="KW-0472">Membrane</keyword>
<sequence length="188" mass="22082">MNQIRRSQLLIERGRRLLSSGNFSSRPPERMPREWKWRLVGIALVLLYFVQDVAGFHCDWLHSLQALDEYKYATGTCLLLFVGYQWYLFLARIRRKKLLRLLAFHQRTGTFAPILFYLHSTEFGYGYLAVLSWVFLINIVVGLANPTSLRIPVWSYSYRTVWILLHVTLAALTIIIALYHAHVAVYYK</sequence>
<name>A0A2Z4AG80_9BACT</name>
<dbReference type="KEGG" id="mtar:DF168_00079"/>
<reference evidence="2 3" key="1">
    <citation type="submission" date="2018-06" db="EMBL/GenBank/DDBJ databases">
        <title>Draft Genome Sequence of a Novel Marine Bacterium Related to the Verrucomicrobia.</title>
        <authorList>
            <person name="Vosseberg J."/>
            <person name="Martijn J."/>
            <person name="Ettema T.J.G."/>
        </authorList>
    </citation>
    <scope>NUCLEOTIDE SEQUENCE [LARGE SCALE GENOMIC DNA]</scope>
    <source>
        <strain evidence="2">TARA_B100001123</strain>
    </source>
</reference>
<evidence type="ECO:0008006" key="4">
    <source>
        <dbReference type="Google" id="ProtNLM"/>
    </source>
</evidence>
<dbReference type="Proteomes" id="UP000247465">
    <property type="component" value="Chromosome"/>
</dbReference>
<feature type="transmembrane region" description="Helical" evidence="1">
    <location>
        <begin position="156"/>
        <end position="179"/>
    </location>
</feature>
<dbReference type="EMBL" id="CP029803">
    <property type="protein sequence ID" value="AWT58907.1"/>
    <property type="molecule type" value="Genomic_DNA"/>
</dbReference>
<protein>
    <recommendedName>
        <fullName evidence="4">Cytochrome b561 bacterial/Ni-hydrogenase domain-containing protein</fullName>
    </recommendedName>
</protein>
<keyword evidence="1" id="KW-0812">Transmembrane</keyword>
<evidence type="ECO:0000313" key="3">
    <source>
        <dbReference type="Proteomes" id="UP000247465"/>
    </source>
</evidence>
<evidence type="ECO:0000313" key="2">
    <source>
        <dbReference type="EMBL" id="AWT58907.1"/>
    </source>
</evidence>